<evidence type="ECO:0000313" key="1">
    <source>
        <dbReference type="EMBL" id="AYB70598.1"/>
    </source>
</evidence>
<reference evidence="2" key="1">
    <citation type="submission" date="2018-08" db="EMBL/GenBank/DDBJ databases">
        <authorList>
            <person name="Farris L."/>
            <person name="Burns B."/>
            <person name="Flowers J."/>
            <person name="Harvey A."/>
            <person name="Kent S."/>
            <person name="Kernodle S.A."/>
            <person name="McGinnis R."/>
            <person name="Sargent R."/>
            <person name="Stanley M."/>
            <person name="Wright P."/>
            <person name="Wallen J.R."/>
            <person name="Eckardt M.A."/>
            <person name="Gainey M.D."/>
            <person name="Garlena R.A."/>
            <person name="Russell D.A."/>
            <person name="Pope W.H."/>
            <person name="Jacobs-Sera D."/>
            <person name="Hatfull G.F."/>
        </authorList>
    </citation>
    <scope>NUCLEOTIDE SEQUENCE [LARGE SCALE GENOMIC DNA]</scope>
</reference>
<organism evidence="1 2">
    <name type="scientific">Mycobacterium phage Serendipitous</name>
    <dbReference type="NCBI Taxonomy" id="2301619"/>
    <lineage>
        <taxon>Viruses</taxon>
        <taxon>Duplodnaviria</taxon>
        <taxon>Heunggongvirae</taxon>
        <taxon>Uroviricota</taxon>
        <taxon>Caudoviricetes</taxon>
        <taxon>Bclasvirinae</taxon>
        <taxon>Acadianvirus</taxon>
        <taxon>Acadianvirus serendipitous</taxon>
    </lineage>
</organism>
<protein>
    <submittedName>
        <fullName evidence="1">Uncharacterized protein</fullName>
    </submittedName>
</protein>
<evidence type="ECO:0000313" key="2">
    <source>
        <dbReference type="Proteomes" id="UP000275667"/>
    </source>
</evidence>
<gene>
    <name evidence="1" type="primary">57</name>
    <name evidence="1" type="ORF">SEA_SERENDIPITOUS_57</name>
</gene>
<dbReference type="Proteomes" id="UP000275667">
    <property type="component" value="Segment"/>
</dbReference>
<accession>A0A385UGF1</accession>
<dbReference type="RefSeq" id="YP_009950109.1">
    <property type="nucleotide sequence ID" value="NC_051587.1"/>
</dbReference>
<dbReference type="GeneID" id="60321519"/>
<dbReference type="EMBL" id="MH727561">
    <property type="protein sequence ID" value="AYB70598.1"/>
    <property type="molecule type" value="Genomic_DNA"/>
</dbReference>
<dbReference type="KEGG" id="vg:60321519"/>
<proteinExistence type="predicted"/>
<name>A0A385UGF1_9CAUD</name>
<sequence length="139" mass="14598">MSAVALLGATAVEHRVCEECTGPVNDQGQGEDRGWVHTDTGLYRCGWGGGFATPVPGEEAMERAIEKAAIEAEEVGREHGFEDGKTEGLAEGEEVGARAMFDTVALAFTDAMMAVPDDADADTLRAALQSAWTSIGARP</sequence>
<keyword evidence="2" id="KW-1185">Reference proteome</keyword>